<keyword evidence="2" id="KW-0479">Metal-binding</keyword>
<evidence type="ECO:0000313" key="4">
    <source>
        <dbReference type="Proteomes" id="UP001476583"/>
    </source>
</evidence>
<evidence type="ECO:0000256" key="1">
    <source>
        <dbReference type="ARBA" id="ARBA00008635"/>
    </source>
</evidence>
<dbReference type="EMBL" id="CP148074">
    <property type="protein sequence ID" value="WXL26551.1"/>
    <property type="molecule type" value="Genomic_DNA"/>
</dbReference>
<keyword evidence="4" id="KW-1185">Reference proteome</keyword>
<dbReference type="Gene3D" id="1.20.120.450">
    <property type="entry name" value="dinb family like domain"/>
    <property type="match status" value="1"/>
</dbReference>
<protein>
    <submittedName>
        <fullName evidence="3">DinB family protein</fullName>
    </submittedName>
</protein>
<dbReference type="InterPro" id="IPR007837">
    <property type="entry name" value="DinB"/>
</dbReference>
<evidence type="ECO:0000256" key="2">
    <source>
        <dbReference type="ARBA" id="ARBA00022723"/>
    </source>
</evidence>
<reference evidence="3 4" key="1">
    <citation type="submission" date="2024-03" db="EMBL/GenBank/DDBJ databases">
        <title>Complete genome of BD2.</title>
        <authorList>
            <person name="Cao G."/>
        </authorList>
    </citation>
    <scope>NUCLEOTIDE SEQUENCE [LARGE SCALE GENOMIC DNA]</scope>
    <source>
        <strain evidence="3 4">BD2</strain>
    </source>
</reference>
<gene>
    <name evidence="3" type="ORF">WG219_03475</name>
</gene>
<dbReference type="Pfam" id="PF05163">
    <property type="entry name" value="DinB"/>
    <property type="match status" value="1"/>
</dbReference>
<dbReference type="Proteomes" id="UP001476583">
    <property type="component" value="Chromosome"/>
</dbReference>
<dbReference type="SUPFAM" id="SSF109854">
    <property type="entry name" value="DinB/YfiT-like putative metalloenzymes"/>
    <property type="match status" value="1"/>
</dbReference>
<dbReference type="PANTHER" id="PTHR37302">
    <property type="entry name" value="SLR1116 PROTEIN"/>
    <property type="match status" value="1"/>
</dbReference>
<accession>A0ABZ2RHR1</accession>
<dbReference type="PANTHER" id="PTHR37302:SF1">
    <property type="entry name" value="PROTEIN DINB"/>
    <property type="match status" value="1"/>
</dbReference>
<evidence type="ECO:0000313" key="3">
    <source>
        <dbReference type="EMBL" id="WXL26551.1"/>
    </source>
</evidence>
<proteinExistence type="inferred from homology"/>
<organism evidence="3 4">
    <name type="scientific">Ectopseudomonas mendocina</name>
    <name type="common">Pseudomonas mendocina</name>
    <dbReference type="NCBI Taxonomy" id="300"/>
    <lineage>
        <taxon>Bacteria</taxon>
        <taxon>Pseudomonadati</taxon>
        <taxon>Pseudomonadota</taxon>
        <taxon>Gammaproteobacteria</taxon>
        <taxon>Pseudomonadales</taxon>
        <taxon>Pseudomonadaceae</taxon>
        <taxon>Ectopseudomonas</taxon>
    </lineage>
</organism>
<name>A0ABZ2RHR1_ECTME</name>
<dbReference type="InterPro" id="IPR034660">
    <property type="entry name" value="DinB/YfiT-like"/>
</dbReference>
<comment type="similarity">
    <text evidence="1">Belongs to the DinB family.</text>
</comment>
<sequence>MNSIEHLKLLAEYNQWMNQKLYTSASQLSEEQLKADQGAFFGSLFGTLNHLAVADTIWLKRIAYHPACATLLSELTNIPAPNRLDTLFYTDLRALQEYRVWLDRLIIRFVDDLPVEVLNDEMSYANMKGIQSTRNLYALLTHVFNHQTHHRGQATTLLYQMGIDPGSTDLLNLIPDTQPD</sequence>